<protein>
    <recommendedName>
        <fullName evidence="3">RING-type domain-containing protein</fullName>
    </recommendedName>
</protein>
<dbReference type="EMBL" id="AP023416">
    <property type="protein sequence ID" value="BCK79467.1"/>
    <property type="molecule type" value="Genomic_DNA"/>
</dbReference>
<dbReference type="InterPro" id="IPR013083">
    <property type="entry name" value="Znf_RING/FYVE/PHD"/>
</dbReference>
<dbReference type="RefSeq" id="WP_212821075.1">
    <property type="nucleotide sequence ID" value="NZ_AP023416.1"/>
</dbReference>
<sequence length="145" mass="16643">MAEYIERGALMQFPIRRDHYDRKNGNKHFINGIESVLEYAENLPAADVAPVVHGRWIFTKRHLWYKDENGNIDEWRVDNGFHNGPECQICHTAFCEHCTPDWSTTECEIGHYYCSECAETSRDAHENYCPNCGAIMDGGDNNAAD</sequence>
<dbReference type="Gene3D" id="3.30.40.10">
    <property type="entry name" value="Zinc/RING finger domain, C3HC4 (zinc finger)"/>
    <property type="match status" value="1"/>
</dbReference>
<gene>
    <name evidence="1" type="ORF">MM35RIKEN_16590</name>
</gene>
<keyword evidence="1" id="KW-0614">Plasmid</keyword>
<name>A0A810PZE6_9FIRM</name>
<accession>A0A810PZE6</accession>
<evidence type="ECO:0000313" key="1">
    <source>
        <dbReference type="EMBL" id="BCK79467.1"/>
    </source>
</evidence>
<dbReference type="KEGG" id="vfa:MM35RIKEN_16590"/>
<proteinExistence type="predicted"/>
<organism evidence="1 2">
    <name type="scientific">Vescimonas fastidiosa</name>
    <dbReference type="NCBI Taxonomy" id="2714353"/>
    <lineage>
        <taxon>Bacteria</taxon>
        <taxon>Bacillati</taxon>
        <taxon>Bacillota</taxon>
        <taxon>Clostridia</taxon>
        <taxon>Eubacteriales</taxon>
        <taxon>Oscillospiraceae</taxon>
        <taxon>Vescimonas</taxon>
    </lineage>
</organism>
<evidence type="ECO:0000313" key="2">
    <source>
        <dbReference type="Proteomes" id="UP000681343"/>
    </source>
</evidence>
<reference evidence="1" key="1">
    <citation type="submission" date="2020-09" db="EMBL/GenBank/DDBJ databases">
        <title>New species isolated from human feces.</title>
        <authorList>
            <person name="Kitahara M."/>
            <person name="Shigeno Y."/>
            <person name="Shime M."/>
            <person name="Matsumoto Y."/>
            <person name="Nakamura S."/>
            <person name="Motooka D."/>
            <person name="Fukuoka S."/>
            <person name="Nishikawa H."/>
            <person name="Benno Y."/>
        </authorList>
    </citation>
    <scope>NUCLEOTIDE SEQUENCE</scope>
    <source>
        <strain evidence="1">MM35</strain>
        <plasmid evidence="1">pMM35_01</plasmid>
    </source>
</reference>
<dbReference type="CDD" id="cd16449">
    <property type="entry name" value="RING-HC"/>
    <property type="match status" value="1"/>
</dbReference>
<dbReference type="Proteomes" id="UP000681343">
    <property type="component" value="Plasmid pMM35_01"/>
</dbReference>
<keyword evidence="2" id="KW-1185">Reference proteome</keyword>
<evidence type="ECO:0008006" key="3">
    <source>
        <dbReference type="Google" id="ProtNLM"/>
    </source>
</evidence>
<dbReference type="AlphaFoldDB" id="A0A810PZE6"/>
<dbReference type="SUPFAM" id="SSF57850">
    <property type="entry name" value="RING/U-box"/>
    <property type="match status" value="1"/>
</dbReference>
<geneLocation type="plasmid" evidence="1 2">
    <name>pMM35_01</name>
</geneLocation>